<reference evidence="3" key="1">
    <citation type="journal article" date="2006" name="PLoS Biol.">
        <title>Macronuclear genome sequence of the ciliate Tetrahymena thermophila, a model eukaryote.</title>
        <authorList>
            <person name="Eisen J.A."/>
            <person name="Coyne R.S."/>
            <person name="Wu M."/>
            <person name="Wu D."/>
            <person name="Thiagarajan M."/>
            <person name="Wortman J.R."/>
            <person name="Badger J.H."/>
            <person name="Ren Q."/>
            <person name="Amedeo P."/>
            <person name="Jones K.M."/>
            <person name="Tallon L.J."/>
            <person name="Delcher A.L."/>
            <person name="Salzberg S.L."/>
            <person name="Silva J.C."/>
            <person name="Haas B.J."/>
            <person name="Majoros W.H."/>
            <person name="Farzad M."/>
            <person name="Carlton J.M."/>
            <person name="Smith R.K. Jr."/>
            <person name="Garg J."/>
            <person name="Pearlman R.E."/>
            <person name="Karrer K.M."/>
            <person name="Sun L."/>
            <person name="Manning G."/>
            <person name="Elde N.C."/>
            <person name="Turkewitz A.P."/>
            <person name="Asai D.J."/>
            <person name="Wilkes D.E."/>
            <person name="Wang Y."/>
            <person name="Cai H."/>
            <person name="Collins K."/>
            <person name="Stewart B.A."/>
            <person name="Lee S.R."/>
            <person name="Wilamowska K."/>
            <person name="Weinberg Z."/>
            <person name="Ruzzo W.L."/>
            <person name="Wloga D."/>
            <person name="Gaertig J."/>
            <person name="Frankel J."/>
            <person name="Tsao C.-C."/>
            <person name="Gorovsky M.A."/>
            <person name="Keeling P.J."/>
            <person name="Waller R.F."/>
            <person name="Patron N.J."/>
            <person name="Cherry J.M."/>
            <person name="Stover N.A."/>
            <person name="Krieger C.J."/>
            <person name="del Toro C."/>
            <person name="Ryder H.F."/>
            <person name="Williamson S.C."/>
            <person name="Barbeau R.A."/>
            <person name="Hamilton E.P."/>
            <person name="Orias E."/>
        </authorList>
    </citation>
    <scope>NUCLEOTIDE SEQUENCE [LARGE SCALE GENOMIC DNA]</scope>
    <source>
        <strain evidence="3">SB210</strain>
    </source>
</reference>
<feature type="region of interest" description="Disordered" evidence="1">
    <location>
        <begin position="1"/>
        <end position="82"/>
    </location>
</feature>
<name>Q22Z60_TETTS</name>
<dbReference type="AlphaFoldDB" id="Q22Z60"/>
<feature type="compositionally biased region" description="Low complexity" evidence="1">
    <location>
        <begin position="292"/>
        <end position="301"/>
    </location>
</feature>
<dbReference type="RefSeq" id="XP_001010706.2">
    <property type="nucleotide sequence ID" value="XM_001010706.2"/>
</dbReference>
<proteinExistence type="predicted"/>
<dbReference type="Proteomes" id="UP000009168">
    <property type="component" value="Unassembled WGS sequence"/>
</dbReference>
<evidence type="ECO:0000313" key="2">
    <source>
        <dbReference type="EMBL" id="EAR90461.2"/>
    </source>
</evidence>
<sequence length="600" mass="67344">MDKPKQDKVICLDDEGEDVADSNSSDIMEEEENEVDKPSIAKFSNLNNNNNNKLDQVNGNKNSVNGSADKKKKKQRSTNKVSIEELTKQIKQNQSKRVNGQEDGVVIKANFDWVNYNTTEDKTLNYLSDFLKLNGENNLDYFKLDLVEFEDVNIVQHHSQVSSITDDLYKRILRYGQIENIQRIAKKSGAISKGEGTNVNFRDELYYDQNDPFIDDDEYNNTSVKVSHRMQLAEVFIDDFRTFDGDLKDFIKSEIYKNRVEIMHNLEKKNEIEEETENFNKKKKKPNPPSNPAISSSNNLSSNLANNSLTAALNSATATLNNKIQKKATADVEKDLNQVESVKTQEKKKFKKDNVNNTTSLSSGQQLQNAQNILQAAGLNQNLQSVSGSVNAQSLPQAVQASNLLLGADLSTSQLSQLLSQAQSSNNNNLLQNAASVMQMEYLKPQSGLGSSSYYLQPYYNQGIAFSNYLDPSQQLMLGQLDLSQNMMLYSTQPQANQIANNFMFSQGNAFNLTPAPAQSQANSNIIKSSNDPKDKKKKKKSFPTQNNNNNSSQLNKDNINNKNKNQQMNLIEIEDDDDPSQNTHTNQSTKLGVDSESQK</sequence>
<protein>
    <submittedName>
        <fullName evidence="2">Uncharacterized protein</fullName>
    </submittedName>
</protein>
<dbReference type="EMBL" id="GG662798">
    <property type="protein sequence ID" value="EAR90461.2"/>
    <property type="molecule type" value="Genomic_DNA"/>
</dbReference>
<evidence type="ECO:0000256" key="1">
    <source>
        <dbReference type="SAM" id="MobiDB-lite"/>
    </source>
</evidence>
<organism evidence="2 3">
    <name type="scientific">Tetrahymena thermophila (strain SB210)</name>
    <dbReference type="NCBI Taxonomy" id="312017"/>
    <lineage>
        <taxon>Eukaryota</taxon>
        <taxon>Sar</taxon>
        <taxon>Alveolata</taxon>
        <taxon>Ciliophora</taxon>
        <taxon>Intramacronucleata</taxon>
        <taxon>Oligohymenophorea</taxon>
        <taxon>Hymenostomatida</taxon>
        <taxon>Tetrahymenina</taxon>
        <taxon>Tetrahymenidae</taxon>
        <taxon>Tetrahymena</taxon>
    </lineage>
</organism>
<feature type="compositionally biased region" description="Basic and acidic residues" evidence="1">
    <location>
        <begin position="1"/>
        <end position="11"/>
    </location>
</feature>
<gene>
    <name evidence="2" type="ORF">TTHERM_00113110</name>
</gene>
<dbReference type="HOGENOM" id="CLU_445168_0_0_1"/>
<feature type="region of interest" description="Disordered" evidence="1">
    <location>
        <begin position="273"/>
        <end position="301"/>
    </location>
</feature>
<dbReference type="GeneID" id="7843572"/>
<dbReference type="InParanoid" id="Q22Z60"/>
<feature type="compositionally biased region" description="Low complexity" evidence="1">
    <location>
        <begin position="45"/>
        <end position="62"/>
    </location>
</feature>
<accession>Q22Z60</accession>
<feature type="compositionally biased region" description="Polar residues" evidence="1">
    <location>
        <begin position="355"/>
        <end position="364"/>
    </location>
</feature>
<feature type="compositionally biased region" description="Low complexity" evidence="1">
    <location>
        <begin position="547"/>
        <end position="570"/>
    </location>
</feature>
<feature type="region of interest" description="Disordered" evidence="1">
    <location>
        <begin position="344"/>
        <end position="364"/>
    </location>
</feature>
<feature type="region of interest" description="Disordered" evidence="1">
    <location>
        <begin position="514"/>
        <end position="600"/>
    </location>
</feature>
<dbReference type="KEGG" id="tet:TTHERM_00113110"/>
<keyword evidence="3" id="KW-1185">Reference proteome</keyword>
<dbReference type="eggNOG" id="ENOG502T0V7">
    <property type="taxonomic scope" value="Eukaryota"/>
</dbReference>
<feature type="compositionally biased region" description="Polar residues" evidence="1">
    <location>
        <begin position="514"/>
        <end position="527"/>
    </location>
</feature>
<dbReference type="OrthoDB" id="10689589at2759"/>
<feature type="compositionally biased region" description="Polar residues" evidence="1">
    <location>
        <begin position="581"/>
        <end position="591"/>
    </location>
</feature>
<evidence type="ECO:0000313" key="3">
    <source>
        <dbReference type="Proteomes" id="UP000009168"/>
    </source>
</evidence>